<evidence type="ECO:0000259" key="15">
    <source>
        <dbReference type="PROSITE" id="PS50016"/>
    </source>
</evidence>
<dbReference type="CDD" id="cd00086">
    <property type="entry name" value="homeodomain"/>
    <property type="match status" value="1"/>
</dbReference>
<evidence type="ECO:0000256" key="3">
    <source>
        <dbReference type="ARBA" id="ARBA00022723"/>
    </source>
</evidence>
<dbReference type="PROSITE" id="PS01359">
    <property type="entry name" value="ZF_PHD_1"/>
    <property type="match status" value="1"/>
</dbReference>
<feature type="compositionally biased region" description="Acidic residues" evidence="14">
    <location>
        <begin position="692"/>
        <end position="705"/>
    </location>
</feature>
<feature type="region of interest" description="Disordered" evidence="14">
    <location>
        <begin position="328"/>
        <end position="348"/>
    </location>
</feature>
<feature type="compositionally biased region" description="Basic and acidic residues" evidence="14">
    <location>
        <begin position="884"/>
        <end position="911"/>
    </location>
</feature>
<evidence type="ECO:0000259" key="16">
    <source>
        <dbReference type="PROSITE" id="PS50071"/>
    </source>
</evidence>
<accession>A0ABQ8IFA7</accession>
<keyword evidence="4 12" id="KW-0863">Zinc-finger</keyword>
<dbReference type="InterPro" id="IPR045876">
    <property type="entry name" value="PRHA-like_PHD-finger"/>
</dbReference>
<keyword evidence="6" id="KW-0805">Transcription regulation</keyword>
<dbReference type="InterPro" id="IPR013083">
    <property type="entry name" value="Znf_RING/FYVE/PHD"/>
</dbReference>
<keyword evidence="3" id="KW-0479">Metal-binding</keyword>
<dbReference type="SUPFAM" id="SSF46689">
    <property type="entry name" value="Homeodomain-like"/>
    <property type="match status" value="1"/>
</dbReference>
<keyword evidence="5" id="KW-0862">Zinc</keyword>
<dbReference type="InterPro" id="IPR001356">
    <property type="entry name" value="HD"/>
</dbReference>
<evidence type="ECO:0000256" key="8">
    <source>
        <dbReference type="ARBA" id="ARBA00023155"/>
    </source>
</evidence>
<dbReference type="EMBL" id="JAFEMO010000002">
    <property type="protein sequence ID" value="KAH7575361.1"/>
    <property type="molecule type" value="Genomic_DNA"/>
</dbReference>
<evidence type="ECO:0000256" key="11">
    <source>
        <dbReference type="PROSITE-ProRule" id="PRU00108"/>
    </source>
</evidence>
<evidence type="ECO:0000256" key="10">
    <source>
        <dbReference type="ARBA" id="ARBA00023242"/>
    </source>
</evidence>
<evidence type="ECO:0000256" key="13">
    <source>
        <dbReference type="RuleBase" id="RU000682"/>
    </source>
</evidence>
<feature type="compositionally biased region" description="Polar residues" evidence="14">
    <location>
        <begin position="871"/>
        <end position="882"/>
    </location>
</feature>
<dbReference type="CDD" id="cd15504">
    <property type="entry name" value="PHD_PRHA_like"/>
    <property type="match status" value="1"/>
</dbReference>
<evidence type="ECO:0000256" key="1">
    <source>
        <dbReference type="ARBA" id="ARBA00004123"/>
    </source>
</evidence>
<dbReference type="InterPro" id="IPR019786">
    <property type="entry name" value="Zinc_finger_PHD-type_CS"/>
</dbReference>
<evidence type="ECO:0000256" key="5">
    <source>
        <dbReference type="ARBA" id="ARBA00022833"/>
    </source>
</evidence>
<dbReference type="InterPro" id="IPR019787">
    <property type="entry name" value="Znf_PHD-finger"/>
</dbReference>
<evidence type="ECO:0000256" key="12">
    <source>
        <dbReference type="PROSITE-ProRule" id="PRU00146"/>
    </source>
</evidence>
<dbReference type="Pfam" id="PF00628">
    <property type="entry name" value="PHD"/>
    <property type="match status" value="1"/>
</dbReference>
<name>A0ABQ8IFA7_9ROSI</name>
<sequence>MGVSPSVSSQTGDSSFPKQSTSEQTCELGAKCMHSEPSEVNHLLGSEAVENEPRETSSAANNGVINVKQKLFSGEALDNSFNKCLGLPAENVSKSIQANEISYPLQTTSEQKHEFGTEHVHSEQSEQADNIVLNENGETSTAMYSIVDDNKLGPISEDVCNNSQRDTEQTLEFGFGHECNELDTECKHSEPSEQKDQLGSGIILNEPAEVNDMVPTSGVEGNLQPYSEDLTKICHSEPLEPPPEDGIKCTETGENSCPQHPISEQTPEFAARIRSCEALEANHKVGSELLHDKPVETSTTISCYIATEQLGPSLDLVIKSSPIEHLKPPPEVSTMIPSAEHSAPSSDDMARNCLEELETQAKRAVKNFKHVGHKGNKTSKSLNKKYTLRSLTGSDRVLRSRSQEKPKAPKSNNNLADVSSHGEKKRKTNNKKKGGRTIIDDYSRIRAHLRYLLNRINYEKSLIDAYSGEGWKGLSLEKLKPEKELQRATSEILRRKLKIRDLFRHLDSLCAEGTLPTSLFDSEGQIDSEDVGVLVITNIFCAKCGSKDLSLDNDIILCDGACDRGFHQYCLEPPLLKEDIPPDDEGWLCPGCNCKVDCIDSVNDSQGTNLCITDNWEKVFPEAAAAAGQNQDPNFGLPSDDSDDNDYNPDGSAADEKDQGDESSSDESNYVSASDEPKAAANDNVYLGLPSDDSEDDNYDPDAPEPDEKVMQDSSSSDFTSDSEDLAAVLEDDRTPGNEGTTSASPLRDTNGRRLKEDTELLNILESEQDEGTSVYEKRGIERLDYKKLYDETFGNLSSNSSDDEDWTDNDPSMIGEDDEDWTDNVPSRIGEGSPVSANGNACTVRNQKTRKDVNQDRKKTEGPCKRKPGQNLNSDDTNISPAKSHEDCSKPGSSDKRSKSSSKRLGEHVTQRLYNSFKQEQYPDRTTKESLVKELGLTFRQVSKWFENARWSFNHSSSMPMDTRTGKSDPKKGTSLPRLNGTENAESSKARVDAEDCTNTNVRDNEMKTQENNREECPMLTSRKRKRKSELGNQASDPKSGIKADSSKAQETQSGGRVLRSRRKSDA</sequence>
<dbReference type="PANTHER" id="PTHR12628">
    <property type="entry name" value="POLYCOMB-LIKE TRANSCRIPTION FACTOR"/>
    <property type="match status" value="1"/>
</dbReference>
<dbReference type="SMART" id="SM00389">
    <property type="entry name" value="HOX"/>
    <property type="match status" value="1"/>
</dbReference>
<feature type="compositionally biased region" description="Polar residues" evidence="14">
    <location>
        <begin position="1"/>
        <end position="25"/>
    </location>
</feature>
<protein>
    <recommendedName>
        <fullName evidence="19">Homeobox protein HAT3.1</fullName>
    </recommendedName>
</protein>
<proteinExistence type="inferred from homology"/>
<evidence type="ECO:0000256" key="14">
    <source>
        <dbReference type="SAM" id="MobiDB-lite"/>
    </source>
</evidence>
<comment type="similarity">
    <text evidence="2">Belongs to the PHD-associated homeobox family.</text>
</comment>
<feature type="region of interest" description="Disordered" evidence="14">
    <location>
        <begin position="953"/>
        <end position="1068"/>
    </location>
</feature>
<feature type="region of interest" description="Disordered" evidence="14">
    <location>
        <begin position="392"/>
        <end position="435"/>
    </location>
</feature>
<feature type="region of interest" description="Disordered" evidence="14">
    <location>
        <begin position="628"/>
        <end position="755"/>
    </location>
</feature>
<dbReference type="Pfam" id="PF00046">
    <property type="entry name" value="Homeodomain"/>
    <property type="match status" value="1"/>
</dbReference>
<dbReference type="SMART" id="SM00249">
    <property type="entry name" value="PHD"/>
    <property type="match status" value="1"/>
</dbReference>
<feature type="compositionally biased region" description="Polar residues" evidence="14">
    <location>
        <begin position="836"/>
        <end position="847"/>
    </location>
</feature>
<keyword evidence="10 11" id="KW-0539">Nucleus</keyword>
<evidence type="ECO:0000256" key="6">
    <source>
        <dbReference type="ARBA" id="ARBA00023015"/>
    </source>
</evidence>
<feature type="compositionally biased region" description="Basic and acidic residues" evidence="14">
    <location>
        <begin position="850"/>
        <end position="865"/>
    </location>
</feature>
<keyword evidence="18" id="KW-1185">Reference proteome</keyword>
<evidence type="ECO:0000313" key="17">
    <source>
        <dbReference type="EMBL" id="KAH7575361.1"/>
    </source>
</evidence>
<evidence type="ECO:0000256" key="2">
    <source>
        <dbReference type="ARBA" id="ARBA00007427"/>
    </source>
</evidence>
<feature type="compositionally biased region" description="Basic and acidic residues" evidence="14">
    <location>
        <begin position="1004"/>
        <end position="1018"/>
    </location>
</feature>
<dbReference type="Gene3D" id="3.30.40.10">
    <property type="entry name" value="Zinc/RING finger domain, C3HC4 (zinc finger)"/>
    <property type="match status" value="1"/>
</dbReference>
<feature type="region of interest" description="Disordered" evidence="14">
    <location>
        <begin position="1"/>
        <end position="26"/>
    </location>
</feature>
<feature type="compositionally biased region" description="Basic residues" evidence="14">
    <location>
        <begin position="423"/>
        <end position="435"/>
    </location>
</feature>
<feature type="compositionally biased region" description="Basic and acidic residues" evidence="14">
    <location>
        <begin position="396"/>
        <end position="407"/>
    </location>
</feature>
<dbReference type="PROSITE" id="PS50016">
    <property type="entry name" value="ZF_PHD_2"/>
    <property type="match status" value="1"/>
</dbReference>
<feature type="region of interest" description="Disordered" evidence="14">
    <location>
        <begin position="794"/>
        <end position="928"/>
    </location>
</feature>
<evidence type="ECO:0000313" key="18">
    <source>
        <dbReference type="Proteomes" id="UP000827721"/>
    </source>
</evidence>
<evidence type="ECO:0000256" key="4">
    <source>
        <dbReference type="ARBA" id="ARBA00022771"/>
    </source>
</evidence>
<feature type="domain" description="Homeobox" evidence="16">
    <location>
        <begin position="897"/>
        <end position="957"/>
    </location>
</feature>
<dbReference type="PROSITE" id="PS50071">
    <property type="entry name" value="HOMEOBOX_2"/>
    <property type="match status" value="1"/>
</dbReference>
<keyword evidence="8 11" id="KW-0371">Homeobox</keyword>
<evidence type="ECO:0000256" key="7">
    <source>
        <dbReference type="ARBA" id="ARBA00023125"/>
    </source>
</evidence>
<dbReference type="InterPro" id="IPR009057">
    <property type="entry name" value="Homeodomain-like_sf"/>
</dbReference>
<comment type="subcellular location">
    <subcellularLocation>
        <location evidence="1 11 13">Nucleus</location>
    </subcellularLocation>
</comment>
<dbReference type="InterPro" id="IPR001965">
    <property type="entry name" value="Znf_PHD"/>
</dbReference>
<gene>
    <name evidence="17" type="ORF">JRO89_XS02G0091300</name>
</gene>
<organism evidence="17 18">
    <name type="scientific">Xanthoceras sorbifolium</name>
    <dbReference type="NCBI Taxonomy" id="99658"/>
    <lineage>
        <taxon>Eukaryota</taxon>
        <taxon>Viridiplantae</taxon>
        <taxon>Streptophyta</taxon>
        <taxon>Embryophyta</taxon>
        <taxon>Tracheophyta</taxon>
        <taxon>Spermatophyta</taxon>
        <taxon>Magnoliopsida</taxon>
        <taxon>eudicotyledons</taxon>
        <taxon>Gunneridae</taxon>
        <taxon>Pentapetalae</taxon>
        <taxon>rosids</taxon>
        <taxon>malvids</taxon>
        <taxon>Sapindales</taxon>
        <taxon>Sapindaceae</taxon>
        <taxon>Xanthoceroideae</taxon>
        <taxon>Xanthoceras</taxon>
    </lineage>
</organism>
<feature type="DNA-binding region" description="Homeobox" evidence="11">
    <location>
        <begin position="899"/>
        <end position="958"/>
    </location>
</feature>
<keyword evidence="9" id="KW-0804">Transcription</keyword>
<keyword evidence="7 11" id="KW-0238">DNA-binding</keyword>
<dbReference type="InterPro" id="IPR011011">
    <property type="entry name" value="Znf_FYVE_PHD"/>
</dbReference>
<dbReference type="Gene3D" id="1.10.10.60">
    <property type="entry name" value="Homeodomain-like"/>
    <property type="match status" value="1"/>
</dbReference>
<dbReference type="Proteomes" id="UP000827721">
    <property type="component" value="Unassembled WGS sequence"/>
</dbReference>
<dbReference type="SUPFAM" id="SSF57903">
    <property type="entry name" value="FYVE/PHD zinc finger"/>
    <property type="match status" value="1"/>
</dbReference>
<reference evidence="17 18" key="1">
    <citation type="submission" date="2021-02" db="EMBL/GenBank/DDBJ databases">
        <title>Plant Genome Project.</title>
        <authorList>
            <person name="Zhang R.-G."/>
        </authorList>
    </citation>
    <scope>NUCLEOTIDE SEQUENCE [LARGE SCALE GENOMIC DNA]</scope>
    <source>
        <tissue evidence="17">Leaves</tissue>
    </source>
</reference>
<comment type="caution">
    <text evidence="17">The sequence shown here is derived from an EMBL/GenBank/DDBJ whole genome shotgun (WGS) entry which is preliminary data.</text>
</comment>
<evidence type="ECO:0000256" key="9">
    <source>
        <dbReference type="ARBA" id="ARBA00023163"/>
    </source>
</evidence>
<evidence type="ECO:0008006" key="19">
    <source>
        <dbReference type="Google" id="ProtNLM"/>
    </source>
</evidence>
<feature type="domain" description="PHD-type" evidence="15">
    <location>
        <begin position="538"/>
        <end position="595"/>
    </location>
</feature>
<dbReference type="PANTHER" id="PTHR12628:SF13">
    <property type="entry name" value="HOMEOBOX PROTEIN HAT3.1"/>
    <property type="match status" value="1"/>
</dbReference>